<gene>
    <name evidence="5" type="ORF">Pka01_81380</name>
</gene>
<dbReference type="InterPro" id="IPR011008">
    <property type="entry name" value="Dimeric_a/b-barrel"/>
</dbReference>
<dbReference type="InterPro" id="IPR036388">
    <property type="entry name" value="WH-like_DNA-bd_sf"/>
</dbReference>
<dbReference type="InterPro" id="IPR036390">
    <property type="entry name" value="WH_DNA-bd_sf"/>
</dbReference>
<evidence type="ECO:0000313" key="5">
    <source>
        <dbReference type="EMBL" id="GIG85011.1"/>
    </source>
</evidence>
<evidence type="ECO:0000313" key="6">
    <source>
        <dbReference type="Proteomes" id="UP000630097"/>
    </source>
</evidence>
<dbReference type="GO" id="GO:0043565">
    <property type="term" value="F:sequence-specific DNA binding"/>
    <property type="evidence" value="ECO:0007669"/>
    <property type="project" value="InterPro"/>
</dbReference>
<keyword evidence="1" id="KW-0805">Transcription regulation</keyword>
<dbReference type="PROSITE" id="PS50956">
    <property type="entry name" value="HTH_ASNC_2"/>
    <property type="match status" value="1"/>
</dbReference>
<dbReference type="InterPro" id="IPR011991">
    <property type="entry name" value="ArsR-like_HTH"/>
</dbReference>
<feature type="domain" description="HTH asnC-type" evidence="4">
    <location>
        <begin position="16"/>
        <end position="77"/>
    </location>
</feature>
<dbReference type="CDD" id="cd00090">
    <property type="entry name" value="HTH_ARSR"/>
    <property type="match status" value="1"/>
</dbReference>
<sequence>MAAQEAESPARRTRVVDDVDLRLLRALWMDGRARVRELARELAIADSAVSVRLRRLRERGVLAGVHAVFDPAVLGLTTQALVGVRLAPDISSPVFEGRLRTMRSVLGAVTLVGDYDLEVHLACRDMVDLERAVYELRDAGAQTTHTQLIARTVVGLGQALLTEEEPA</sequence>
<dbReference type="SMART" id="SM00344">
    <property type="entry name" value="HTH_ASNC"/>
    <property type="match status" value="1"/>
</dbReference>
<dbReference type="Gene3D" id="1.10.10.10">
    <property type="entry name" value="Winged helix-like DNA-binding domain superfamily/Winged helix DNA-binding domain"/>
    <property type="match status" value="1"/>
</dbReference>
<evidence type="ECO:0000256" key="3">
    <source>
        <dbReference type="ARBA" id="ARBA00023163"/>
    </source>
</evidence>
<dbReference type="GO" id="GO:0043200">
    <property type="term" value="P:response to amino acid"/>
    <property type="evidence" value="ECO:0007669"/>
    <property type="project" value="TreeGrafter"/>
</dbReference>
<dbReference type="SUPFAM" id="SSF54909">
    <property type="entry name" value="Dimeric alpha+beta barrel"/>
    <property type="match status" value="1"/>
</dbReference>
<organism evidence="5 6">
    <name type="scientific">Planotetraspora kaengkrachanensis</name>
    <dbReference type="NCBI Taxonomy" id="575193"/>
    <lineage>
        <taxon>Bacteria</taxon>
        <taxon>Bacillati</taxon>
        <taxon>Actinomycetota</taxon>
        <taxon>Actinomycetes</taxon>
        <taxon>Streptosporangiales</taxon>
        <taxon>Streptosporangiaceae</taxon>
        <taxon>Planotetraspora</taxon>
    </lineage>
</organism>
<dbReference type="SUPFAM" id="SSF46785">
    <property type="entry name" value="Winged helix' DNA-binding domain"/>
    <property type="match status" value="1"/>
</dbReference>
<accession>A0A8J3Q1Y7</accession>
<dbReference type="PANTHER" id="PTHR30154:SF34">
    <property type="entry name" value="TRANSCRIPTIONAL REGULATOR AZLB"/>
    <property type="match status" value="1"/>
</dbReference>
<dbReference type="PRINTS" id="PR00033">
    <property type="entry name" value="HTHASNC"/>
</dbReference>
<name>A0A8J3Q1Y7_9ACTN</name>
<comment type="caution">
    <text evidence="5">The sequence shown here is derived from an EMBL/GenBank/DDBJ whole genome shotgun (WGS) entry which is preliminary data.</text>
</comment>
<dbReference type="Proteomes" id="UP000630097">
    <property type="component" value="Unassembled WGS sequence"/>
</dbReference>
<dbReference type="GO" id="GO:0005829">
    <property type="term" value="C:cytosol"/>
    <property type="evidence" value="ECO:0007669"/>
    <property type="project" value="TreeGrafter"/>
</dbReference>
<protein>
    <recommendedName>
        <fullName evidence="4">HTH asnC-type domain-containing protein</fullName>
    </recommendedName>
</protein>
<reference evidence="5 6" key="1">
    <citation type="submission" date="2021-01" db="EMBL/GenBank/DDBJ databases">
        <title>Whole genome shotgun sequence of Planotetraspora kaengkrachanensis NBRC 104272.</title>
        <authorList>
            <person name="Komaki H."/>
            <person name="Tamura T."/>
        </authorList>
    </citation>
    <scope>NUCLEOTIDE SEQUENCE [LARGE SCALE GENOMIC DNA]</scope>
    <source>
        <strain evidence="5 6">NBRC 104272</strain>
    </source>
</reference>
<dbReference type="PANTHER" id="PTHR30154">
    <property type="entry name" value="LEUCINE-RESPONSIVE REGULATORY PROTEIN"/>
    <property type="match status" value="1"/>
</dbReference>
<evidence type="ECO:0000259" key="4">
    <source>
        <dbReference type="PROSITE" id="PS50956"/>
    </source>
</evidence>
<proteinExistence type="predicted"/>
<dbReference type="InterPro" id="IPR019887">
    <property type="entry name" value="Tscrpt_reg_AsnC/Lrp_C"/>
</dbReference>
<dbReference type="Pfam" id="PF01037">
    <property type="entry name" value="AsnC_trans_reg"/>
    <property type="match status" value="1"/>
</dbReference>
<dbReference type="InterPro" id="IPR000485">
    <property type="entry name" value="AsnC-type_HTH_dom"/>
</dbReference>
<keyword evidence="2" id="KW-0238">DNA-binding</keyword>
<keyword evidence="6" id="KW-1185">Reference proteome</keyword>
<keyword evidence="3" id="KW-0804">Transcription</keyword>
<dbReference type="AlphaFoldDB" id="A0A8J3Q1Y7"/>
<evidence type="ECO:0000256" key="2">
    <source>
        <dbReference type="ARBA" id="ARBA00023125"/>
    </source>
</evidence>
<dbReference type="InterPro" id="IPR019888">
    <property type="entry name" value="Tscrpt_reg_AsnC-like"/>
</dbReference>
<dbReference type="RefSeq" id="WP_203888265.1">
    <property type="nucleotide sequence ID" value="NZ_BAABHH010000032.1"/>
</dbReference>
<evidence type="ECO:0000256" key="1">
    <source>
        <dbReference type="ARBA" id="ARBA00023015"/>
    </source>
</evidence>
<dbReference type="Pfam" id="PF13412">
    <property type="entry name" value="HTH_24"/>
    <property type="match status" value="1"/>
</dbReference>
<dbReference type="EMBL" id="BONV01000068">
    <property type="protein sequence ID" value="GIG85011.1"/>
    <property type="molecule type" value="Genomic_DNA"/>
</dbReference>
<dbReference type="Gene3D" id="3.30.70.920">
    <property type="match status" value="1"/>
</dbReference>